<gene>
    <name evidence="1" type="ORF">MOMUL_20160</name>
</gene>
<reference evidence="1 2" key="1">
    <citation type="submission" date="2016-02" db="EMBL/GenBank/DDBJ databases">
        <title>Genome sequence of Moorella mulderi DSM 14980.</title>
        <authorList>
            <person name="Poehlein A."/>
            <person name="Daniel R."/>
        </authorList>
    </citation>
    <scope>NUCLEOTIDE SEQUENCE [LARGE SCALE GENOMIC DNA]</scope>
    <source>
        <strain evidence="1 2">DSM 14980</strain>
    </source>
</reference>
<dbReference type="EMBL" id="LTBC01000007">
    <property type="protein sequence ID" value="KYH31872.1"/>
    <property type="molecule type" value="Genomic_DNA"/>
</dbReference>
<comment type="caution">
    <text evidence="1">The sequence shown here is derived from an EMBL/GenBank/DDBJ whole genome shotgun (WGS) entry which is preliminary data.</text>
</comment>
<evidence type="ECO:0000313" key="2">
    <source>
        <dbReference type="Proteomes" id="UP000075670"/>
    </source>
</evidence>
<dbReference type="Proteomes" id="UP000075670">
    <property type="component" value="Unassembled WGS sequence"/>
</dbReference>
<protein>
    <submittedName>
        <fullName evidence="1">Uncharacterized protein</fullName>
    </submittedName>
</protein>
<organism evidence="1 2">
    <name type="scientific">Moorella mulderi DSM 14980</name>
    <dbReference type="NCBI Taxonomy" id="1122241"/>
    <lineage>
        <taxon>Bacteria</taxon>
        <taxon>Bacillati</taxon>
        <taxon>Bacillota</taxon>
        <taxon>Clostridia</taxon>
        <taxon>Neomoorellales</taxon>
        <taxon>Neomoorellaceae</taxon>
        <taxon>Neomoorella</taxon>
    </lineage>
</organism>
<accession>A0A151AWD7</accession>
<proteinExistence type="predicted"/>
<keyword evidence="2" id="KW-1185">Reference proteome</keyword>
<dbReference type="AlphaFoldDB" id="A0A151AWD7"/>
<evidence type="ECO:0000313" key="1">
    <source>
        <dbReference type="EMBL" id="KYH31872.1"/>
    </source>
</evidence>
<dbReference type="RefSeq" id="WP_062284553.1">
    <property type="nucleotide sequence ID" value="NZ_LTBC01000007.1"/>
</dbReference>
<sequence>MSGERPRRLVRRGGQPGDAALIHAMERLYLQQGRTRLPWAADLTCPWVVFDCSRQFVLNRLTVLDQDYFKIDEHGVTICLAEKEEWQCGDMVISWL</sequence>
<name>A0A151AWD7_9FIRM</name>